<dbReference type="GO" id="GO:0000977">
    <property type="term" value="F:RNA polymerase II transcription regulatory region sequence-specific DNA binding"/>
    <property type="evidence" value="ECO:0007669"/>
    <property type="project" value="TreeGrafter"/>
</dbReference>
<gene>
    <name evidence="2" type="ORF">PHET_01531</name>
</gene>
<name>A0A8J4WUG2_9TREM</name>
<dbReference type="Proteomes" id="UP000748531">
    <property type="component" value="Unassembled WGS sequence"/>
</dbReference>
<dbReference type="PANTHER" id="PTHR22437">
    <property type="entry name" value="WINGED HELIX DOMAIN-CONTAINING PROTEIN"/>
    <property type="match status" value="1"/>
</dbReference>
<dbReference type="InterPro" id="IPR040126">
    <property type="entry name" value="STOX1/2"/>
</dbReference>
<keyword evidence="1" id="KW-0732">Signal</keyword>
<dbReference type="AlphaFoldDB" id="A0A8J4WUG2"/>
<reference evidence="2" key="1">
    <citation type="submission" date="2019-05" db="EMBL/GenBank/DDBJ databases">
        <title>Annotation for the trematode Paragonimus heterotremus.</title>
        <authorList>
            <person name="Choi Y.-J."/>
        </authorList>
    </citation>
    <scope>NUCLEOTIDE SEQUENCE</scope>
    <source>
        <strain evidence="2">LC</strain>
    </source>
</reference>
<feature type="signal peptide" evidence="1">
    <location>
        <begin position="1"/>
        <end position="22"/>
    </location>
</feature>
<evidence type="ECO:0000313" key="3">
    <source>
        <dbReference type="Proteomes" id="UP000748531"/>
    </source>
</evidence>
<dbReference type="EMBL" id="LUCH01000553">
    <property type="protein sequence ID" value="KAF5404860.1"/>
    <property type="molecule type" value="Genomic_DNA"/>
</dbReference>
<evidence type="ECO:0000256" key="1">
    <source>
        <dbReference type="SAM" id="SignalP"/>
    </source>
</evidence>
<dbReference type="PANTHER" id="PTHR22437:SF0">
    <property type="entry name" value="FI21431P1"/>
    <property type="match status" value="1"/>
</dbReference>
<dbReference type="GO" id="GO:0006357">
    <property type="term" value="P:regulation of transcription by RNA polymerase II"/>
    <property type="evidence" value="ECO:0007669"/>
    <property type="project" value="InterPro"/>
</dbReference>
<dbReference type="OrthoDB" id="10020110at2759"/>
<evidence type="ECO:0008006" key="4">
    <source>
        <dbReference type="Google" id="ProtNLM"/>
    </source>
</evidence>
<dbReference type="GO" id="GO:0005737">
    <property type="term" value="C:cytoplasm"/>
    <property type="evidence" value="ECO:0007669"/>
    <property type="project" value="TreeGrafter"/>
</dbReference>
<evidence type="ECO:0000313" key="2">
    <source>
        <dbReference type="EMBL" id="KAF5404860.1"/>
    </source>
</evidence>
<protein>
    <recommendedName>
        <fullName evidence="4">Winged helix Storkhead-box1 domain-containing protein</fullName>
    </recommendedName>
</protein>
<proteinExistence type="predicted"/>
<comment type="caution">
    <text evidence="2">The sequence shown here is derived from an EMBL/GenBank/DDBJ whole genome shotgun (WGS) entry which is preliminary data.</text>
</comment>
<dbReference type="GO" id="GO:0005634">
    <property type="term" value="C:nucleus"/>
    <property type="evidence" value="ECO:0007669"/>
    <property type="project" value="TreeGrafter"/>
</dbReference>
<sequence length="258" mass="28919">MDRTSAPLLNRALVIILSGTNASLTTTSRNLFAAFQLVNACRYWNLNLNEAMTSCHLVGLIHPSSLLISGPNDQMDVIKTAWTKRLLKPPANFTIEGVGEFPTGLRARYISQQSCISLKEAICYIIFDLSTGGSAVQPESNHSRSTMKIDQVHERSIMPYANPNQPLRKLDTHDNGKRKDKKLGNCFELGDNWILCGSNGYEIDDQIITLEKIYSRLAIWYSSVILPPQNMVLNALEELTMSGYIYQTGKPNQVYVYL</sequence>
<feature type="chain" id="PRO_5035252435" description="Winged helix Storkhead-box1 domain-containing protein" evidence="1">
    <location>
        <begin position="23"/>
        <end position="258"/>
    </location>
</feature>
<keyword evidence="3" id="KW-1185">Reference proteome</keyword>
<organism evidence="2 3">
    <name type="scientific">Paragonimus heterotremus</name>
    <dbReference type="NCBI Taxonomy" id="100268"/>
    <lineage>
        <taxon>Eukaryota</taxon>
        <taxon>Metazoa</taxon>
        <taxon>Spiralia</taxon>
        <taxon>Lophotrochozoa</taxon>
        <taxon>Platyhelminthes</taxon>
        <taxon>Trematoda</taxon>
        <taxon>Digenea</taxon>
        <taxon>Plagiorchiida</taxon>
        <taxon>Troglotremata</taxon>
        <taxon>Troglotrematidae</taxon>
        <taxon>Paragonimus</taxon>
    </lineage>
</organism>
<accession>A0A8J4WUG2</accession>